<accession>A0A1L7AN82</accession>
<geneLocation type="plasmid" evidence="1 2">
    <name>1</name>
</geneLocation>
<dbReference type="KEGG" id="rgi:RGI145_23130"/>
<evidence type="ECO:0000313" key="2">
    <source>
        <dbReference type="Proteomes" id="UP000185494"/>
    </source>
</evidence>
<sequence length="184" mass="20954">MLLRALNVLTERNLPARMGVLDPLDVLHVLEGVQRSFKRWTWEAAPRTRRSDITQWDVENEYHVQNLLWAVLAPLFPDLNDEETLSPVGKKNPRVDLSIPSLGTVVEVKFMRPGKSFQDIIEEIAADASLYATDRRWTSLIPFVWDEARRVEEHQKLIAGLKQLSMVIGAVVVSRPGKMERSGS</sequence>
<reference evidence="1 2" key="1">
    <citation type="submission" date="2016-05" db="EMBL/GenBank/DDBJ databases">
        <title>Complete Genome and Methylome Analysis of Psychrotrophic Bacterial Isolates from Antarctic Lake Untersee.</title>
        <authorList>
            <person name="Fomenkov A."/>
            <person name="Akimov V.N."/>
            <person name="Vasilyeva L.V."/>
            <person name="Andersen D."/>
            <person name="Vincze T."/>
            <person name="Roberts R.J."/>
        </authorList>
    </citation>
    <scope>NUCLEOTIDE SEQUENCE [LARGE SCALE GENOMIC DNA]</scope>
    <source>
        <strain evidence="1 2">U14-5</strain>
        <plasmid evidence="2">Plasmid 1</plasmid>
    </source>
</reference>
<name>A0A1L7AN82_9PROT</name>
<evidence type="ECO:0000313" key="1">
    <source>
        <dbReference type="EMBL" id="APT60237.1"/>
    </source>
</evidence>
<dbReference type="AlphaFoldDB" id="A0A1L7AN82"/>
<gene>
    <name evidence="1" type="ORF">RGI145_23130</name>
</gene>
<keyword evidence="1" id="KW-0614">Plasmid</keyword>
<dbReference type="EMBL" id="CP015585">
    <property type="protein sequence ID" value="APT60237.1"/>
    <property type="molecule type" value="Genomic_DNA"/>
</dbReference>
<dbReference type="Pfam" id="PF18742">
    <property type="entry name" value="DpnII-MboI"/>
    <property type="match status" value="1"/>
</dbReference>
<protein>
    <submittedName>
        <fullName evidence="1">Uncharacterized protein</fullName>
    </submittedName>
</protein>
<proteinExistence type="predicted"/>
<organism evidence="1 2">
    <name type="scientific">Roseomonas gilardii</name>
    <dbReference type="NCBI Taxonomy" id="257708"/>
    <lineage>
        <taxon>Bacteria</taxon>
        <taxon>Pseudomonadati</taxon>
        <taxon>Pseudomonadota</taxon>
        <taxon>Alphaproteobacteria</taxon>
        <taxon>Acetobacterales</taxon>
        <taxon>Roseomonadaceae</taxon>
        <taxon>Roseomonas</taxon>
    </lineage>
</organism>
<dbReference type="Proteomes" id="UP000185494">
    <property type="component" value="Chromosome 1"/>
</dbReference>